<proteinExistence type="inferred from homology"/>
<dbReference type="InterPro" id="IPR050261">
    <property type="entry name" value="FrsA_esterase"/>
</dbReference>
<reference evidence="4 5" key="1">
    <citation type="journal article" date="2019" name="Emerg. Microbes Infect.">
        <title>Comprehensive subspecies identification of 175 nontuberculous mycobacteria species based on 7547 genomic profiles.</title>
        <authorList>
            <person name="Matsumoto Y."/>
            <person name="Kinjo T."/>
            <person name="Motooka D."/>
            <person name="Nabeya D."/>
            <person name="Jung N."/>
            <person name="Uechi K."/>
            <person name="Horii T."/>
            <person name="Iida T."/>
            <person name="Fujita J."/>
            <person name="Nakamura S."/>
        </authorList>
    </citation>
    <scope>NUCLEOTIDE SEQUENCE [LARGE SCALE GENOMIC DNA]</scope>
    <source>
        <strain evidence="4 5">JCM 12143</strain>
    </source>
</reference>
<dbReference type="InterPro" id="IPR022742">
    <property type="entry name" value="Hydrolase_4"/>
</dbReference>
<dbReference type="Proteomes" id="UP000467636">
    <property type="component" value="Chromosome"/>
</dbReference>
<dbReference type="EMBL" id="AP022564">
    <property type="protein sequence ID" value="BBX24537.1"/>
    <property type="molecule type" value="Genomic_DNA"/>
</dbReference>
<feature type="domain" description="Serine aminopeptidase S33" evidence="3">
    <location>
        <begin position="64"/>
        <end position="300"/>
    </location>
</feature>
<comment type="similarity">
    <text evidence="1">Belongs to the AB hydrolase superfamily.</text>
</comment>
<keyword evidence="5" id="KW-1185">Reference proteome</keyword>
<evidence type="ECO:0000313" key="5">
    <source>
        <dbReference type="Proteomes" id="UP000467636"/>
    </source>
</evidence>
<evidence type="ECO:0000313" key="4">
    <source>
        <dbReference type="EMBL" id="BBX24537.1"/>
    </source>
</evidence>
<organism evidence="4 5">
    <name type="scientific">Mycolicibacter terrae</name>
    <dbReference type="NCBI Taxonomy" id="1788"/>
    <lineage>
        <taxon>Bacteria</taxon>
        <taxon>Bacillati</taxon>
        <taxon>Actinomycetota</taxon>
        <taxon>Actinomycetes</taxon>
        <taxon>Mycobacteriales</taxon>
        <taxon>Mycobacteriaceae</taxon>
        <taxon>Mycolicibacter</taxon>
    </lineage>
</organism>
<dbReference type="AlphaFoldDB" id="A0AAD1MHB3"/>
<sequence length="330" mass="35083">MTWAGPTTSARLPSRLADTAPVYHMPRYLFGMATREDISFRSGNASVSAWLYRPDGAGPTGAPLLVMAHGLGAVRTMRLDAYAERFAAAGYACLVFDYRNFGASDGAPRQLLDVGMQLADWAAAVDFAHNLAGIDPARIGLWGTSFGGGHVIATAARLPVAAVVAQCPFTDGIASARTIPPLTLARVSLLAMRDLAAARLGNPPVMVATAGRPGEVALMTTPDSYRGYLQLVPEGQTVRNEVAARFGMKVLGYRPGRLAAKVTCPILFCVCDSDSVAPPGPTLRYAARAPRGTVKRYAEGHFDIYVGDAFERVVADQLEFLDRNLKAPAA</sequence>
<dbReference type="PANTHER" id="PTHR22946:SF9">
    <property type="entry name" value="POLYKETIDE TRANSFERASE AF380"/>
    <property type="match status" value="1"/>
</dbReference>
<dbReference type="SUPFAM" id="SSF53474">
    <property type="entry name" value="alpha/beta-Hydrolases"/>
    <property type="match status" value="1"/>
</dbReference>
<name>A0AAD1MHB3_9MYCO</name>
<keyword evidence="2 4" id="KW-0378">Hydrolase</keyword>
<dbReference type="InterPro" id="IPR029058">
    <property type="entry name" value="AB_hydrolase_fold"/>
</dbReference>
<dbReference type="GO" id="GO:0052689">
    <property type="term" value="F:carboxylic ester hydrolase activity"/>
    <property type="evidence" value="ECO:0007669"/>
    <property type="project" value="UniProtKB-ARBA"/>
</dbReference>
<evidence type="ECO:0000259" key="3">
    <source>
        <dbReference type="Pfam" id="PF12146"/>
    </source>
</evidence>
<dbReference type="Gene3D" id="3.40.50.1820">
    <property type="entry name" value="alpha/beta hydrolase"/>
    <property type="match status" value="1"/>
</dbReference>
<evidence type="ECO:0000256" key="2">
    <source>
        <dbReference type="ARBA" id="ARBA00022801"/>
    </source>
</evidence>
<gene>
    <name evidence="4" type="ORF">MTER_39480</name>
</gene>
<dbReference type="Pfam" id="PF12146">
    <property type="entry name" value="Hydrolase_4"/>
    <property type="match status" value="1"/>
</dbReference>
<accession>A0AAD1MHB3</accession>
<evidence type="ECO:0000256" key="1">
    <source>
        <dbReference type="ARBA" id="ARBA00008645"/>
    </source>
</evidence>
<dbReference type="PANTHER" id="PTHR22946">
    <property type="entry name" value="DIENELACTONE HYDROLASE DOMAIN-CONTAINING PROTEIN-RELATED"/>
    <property type="match status" value="1"/>
</dbReference>
<protein>
    <submittedName>
        <fullName evidence="4">Alpha/beta hydrolase</fullName>
    </submittedName>
</protein>